<protein>
    <submittedName>
        <fullName evidence="1">Uncharacterized protein</fullName>
    </submittedName>
</protein>
<evidence type="ECO:0000313" key="2">
    <source>
        <dbReference type="Proteomes" id="UP001497482"/>
    </source>
</evidence>
<dbReference type="Proteomes" id="UP001497482">
    <property type="component" value="Chromosome 19"/>
</dbReference>
<name>A0AAV2KLZ1_KNICA</name>
<keyword evidence="2" id="KW-1185">Reference proteome</keyword>
<dbReference type="EMBL" id="OZ035841">
    <property type="protein sequence ID" value="CAL1590624.1"/>
    <property type="molecule type" value="Genomic_DNA"/>
</dbReference>
<evidence type="ECO:0000313" key="1">
    <source>
        <dbReference type="EMBL" id="CAL1590624.1"/>
    </source>
</evidence>
<organism evidence="1 2">
    <name type="scientific">Knipowitschia caucasica</name>
    <name type="common">Caucasian dwarf goby</name>
    <name type="synonym">Pomatoschistus caucasicus</name>
    <dbReference type="NCBI Taxonomy" id="637954"/>
    <lineage>
        <taxon>Eukaryota</taxon>
        <taxon>Metazoa</taxon>
        <taxon>Chordata</taxon>
        <taxon>Craniata</taxon>
        <taxon>Vertebrata</taxon>
        <taxon>Euteleostomi</taxon>
        <taxon>Actinopterygii</taxon>
        <taxon>Neopterygii</taxon>
        <taxon>Teleostei</taxon>
        <taxon>Neoteleostei</taxon>
        <taxon>Acanthomorphata</taxon>
        <taxon>Gobiaria</taxon>
        <taxon>Gobiiformes</taxon>
        <taxon>Gobioidei</taxon>
        <taxon>Gobiidae</taxon>
        <taxon>Gobiinae</taxon>
        <taxon>Knipowitschia</taxon>
    </lineage>
</organism>
<gene>
    <name evidence="1" type="ORF">KC01_LOCUS20116</name>
</gene>
<dbReference type="AlphaFoldDB" id="A0AAV2KLZ1"/>
<proteinExistence type="predicted"/>
<accession>A0AAV2KLZ1</accession>
<sequence length="94" mass="10060">MSIPYRASRCVILIGPLLGLAWIGLGTVGRSHPNYRPVDVEEMASGIRRPPRDTIRGAEGGLCEWGGSVCVEGGSVESLRCRVALAHAAEEDTR</sequence>
<reference evidence="1 2" key="1">
    <citation type="submission" date="2024-04" db="EMBL/GenBank/DDBJ databases">
        <authorList>
            <person name="Waldvogel A.-M."/>
            <person name="Schoenle A."/>
        </authorList>
    </citation>
    <scope>NUCLEOTIDE SEQUENCE [LARGE SCALE GENOMIC DNA]</scope>
</reference>